<evidence type="ECO:0000259" key="3">
    <source>
        <dbReference type="Pfam" id="PF01471"/>
    </source>
</evidence>
<dbReference type="InterPro" id="IPR023347">
    <property type="entry name" value="Lysozyme_dom_sf"/>
</dbReference>
<dbReference type="Gene3D" id="1.10.101.10">
    <property type="entry name" value="PGBD-like superfamily/PGBD"/>
    <property type="match status" value="1"/>
</dbReference>
<keyword evidence="5" id="KW-1185">Reference proteome</keyword>
<dbReference type="InterPro" id="IPR002477">
    <property type="entry name" value="Peptidoglycan-bd-like"/>
</dbReference>
<keyword evidence="2" id="KW-0081">Bacteriolytic enzyme</keyword>
<dbReference type="InterPro" id="IPR036366">
    <property type="entry name" value="PGBDSf"/>
</dbReference>
<dbReference type="InterPro" id="IPR036365">
    <property type="entry name" value="PGBD-like_sf"/>
</dbReference>
<gene>
    <name evidence="4" type="ORF">IOQ59_07385</name>
</gene>
<evidence type="ECO:0000313" key="4">
    <source>
        <dbReference type="EMBL" id="MBE9397083.1"/>
    </source>
</evidence>
<evidence type="ECO:0000256" key="2">
    <source>
        <dbReference type="ARBA" id="ARBA00022638"/>
    </source>
</evidence>
<reference evidence="4" key="1">
    <citation type="submission" date="2020-10" db="EMBL/GenBank/DDBJ databases">
        <title>Bacterium isolated from coastal waters sediment.</title>
        <authorList>
            <person name="Chen R.-J."/>
            <person name="Lu D.-C."/>
            <person name="Zhu K.-L."/>
            <person name="Du Z.-J."/>
        </authorList>
    </citation>
    <scope>NUCLEOTIDE SEQUENCE</scope>
    <source>
        <strain evidence="4">N1Y112</strain>
    </source>
</reference>
<protein>
    <submittedName>
        <fullName evidence="4">Peptidoglycan-binding protein</fullName>
    </submittedName>
</protein>
<proteinExistence type="predicted"/>
<dbReference type="Pfam" id="PF01471">
    <property type="entry name" value="PG_binding_1"/>
    <property type="match status" value="1"/>
</dbReference>
<feature type="domain" description="Peptidoglycan binding-like" evidence="3">
    <location>
        <begin position="11"/>
        <end position="66"/>
    </location>
</feature>
<dbReference type="AlphaFoldDB" id="A0A8J7JY41"/>
<dbReference type="EMBL" id="JADEYS010000006">
    <property type="protein sequence ID" value="MBE9397083.1"/>
    <property type="molecule type" value="Genomic_DNA"/>
</dbReference>
<evidence type="ECO:0000313" key="5">
    <source>
        <dbReference type="Proteomes" id="UP000640333"/>
    </source>
</evidence>
<dbReference type="SUPFAM" id="SSF47090">
    <property type="entry name" value="PGBD-like"/>
    <property type="match status" value="1"/>
</dbReference>
<sequence length="287" mass="32485">MSYPKLSRGDRGADVERLQTLLNRVGAMLEADGIFGGGCQRGVIYVQALAQQPQTGVVNESLWHWLEAQPEPSMLLHTNGLAFIAMKETGGLNYYDQHTRLPHFPGEQSGITIGVGYDLRWQNEASFRALWSRHLSEEAINELAKDIGKKGSQPRVEVLQQMGIDVPFSAAWPVFVEHTIPDYYAQTKAIYPSMPRLPALCRSTLVSLVYNRGPRLGNSDRRKEMREIRDILIRADRSDSHAEKESILGLVADELLSMRRLWPHSAGLRKRREDEAALWHQGLEDWS</sequence>
<name>A0A8J7JY41_9GAMM</name>
<dbReference type="GO" id="GO:0031640">
    <property type="term" value="P:killing of cells of another organism"/>
    <property type="evidence" value="ECO:0007669"/>
    <property type="project" value="UniProtKB-KW"/>
</dbReference>
<dbReference type="Proteomes" id="UP000640333">
    <property type="component" value="Unassembled WGS sequence"/>
</dbReference>
<comment type="caution">
    <text evidence="4">The sequence shown here is derived from an EMBL/GenBank/DDBJ whole genome shotgun (WGS) entry which is preliminary data.</text>
</comment>
<dbReference type="GO" id="GO:0042742">
    <property type="term" value="P:defense response to bacterium"/>
    <property type="evidence" value="ECO:0007669"/>
    <property type="project" value="UniProtKB-KW"/>
</dbReference>
<organism evidence="4 5">
    <name type="scientific">Pontibacterium sinense</name>
    <dbReference type="NCBI Taxonomy" id="2781979"/>
    <lineage>
        <taxon>Bacteria</taxon>
        <taxon>Pseudomonadati</taxon>
        <taxon>Pseudomonadota</taxon>
        <taxon>Gammaproteobacteria</taxon>
        <taxon>Oceanospirillales</taxon>
        <taxon>Oceanospirillaceae</taxon>
        <taxon>Pontibacterium</taxon>
    </lineage>
</organism>
<evidence type="ECO:0000256" key="1">
    <source>
        <dbReference type="ARBA" id="ARBA00022529"/>
    </source>
</evidence>
<dbReference type="Gene3D" id="1.10.530.40">
    <property type="match status" value="1"/>
</dbReference>
<dbReference type="RefSeq" id="WP_193952638.1">
    <property type="nucleotide sequence ID" value="NZ_JADEYS010000006.1"/>
</dbReference>
<accession>A0A8J7JY41</accession>
<keyword evidence="1" id="KW-0929">Antimicrobial</keyword>
<dbReference type="GO" id="GO:0003796">
    <property type="term" value="F:lysozyme activity"/>
    <property type="evidence" value="ECO:0007669"/>
    <property type="project" value="InterPro"/>
</dbReference>